<feature type="signal peptide" evidence="3">
    <location>
        <begin position="1"/>
        <end position="21"/>
    </location>
</feature>
<comment type="caution">
    <text evidence="4">The sequence shown here is derived from an EMBL/GenBank/DDBJ whole genome shotgun (WGS) entry which is preliminary data.</text>
</comment>
<protein>
    <recommendedName>
        <fullName evidence="6">GDSL esterase/lipase</fullName>
    </recommendedName>
</protein>
<dbReference type="PANTHER" id="PTHR22835">
    <property type="entry name" value="ZINC FINGER FYVE DOMAIN CONTAINING PROTEIN"/>
    <property type="match status" value="1"/>
</dbReference>
<keyword evidence="5" id="KW-1185">Reference proteome</keyword>
<accession>A0AA38T3Z2</accession>
<sequence length="161" mass="17383">MATSICFVFVLLLTCTLHANGCYTSIISFGDSLADTGNAKLLVSEDDMLPHFLFPPYGETYFHEATGRNSNGRLIIDFVAESLGLPLVPPFLGGARNNSDGCVMEFGQGVNYAVAGSFAMDSLISNVGREQQDTSVSLGLQFKWFKRHLPSICGIPSGKCF</sequence>
<evidence type="ECO:0000256" key="2">
    <source>
        <dbReference type="ARBA" id="ARBA00023180"/>
    </source>
</evidence>
<name>A0AA38T3Z2_9ASTR</name>
<reference evidence="4" key="1">
    <citation type="submission" date="2023-03" db="EMBL/GenBank/DDBJ databases">
        <title>Chromosome-scale reference genome and RAD-based genetic map of yellow starthistle (Centaurea solstitialis) reveal putative structural variation and QTLs associated with invader traits.</title>
        <authorList>
            <person name="Reatini B."/>
            <person name="Cang F.A."/>
            <person name="Jiang Q."/>
            <person name="Mckibben M.T.W."/>
            <person name="Barker M.S."/>
            <person name="Rieseberg L.H."/>
            <person name="Dlugosch K.M."/>
        </authorList>
    </citation>
    <scope>NUCLEOTIDE SEQUENCE</scope>
    <source>
        <strain evidence="4">CAN-66</strain>
        <tissue evidence="4">Leaf</tissue>
    </source>
</reference>
<evidence type="ECO:0000313" key="4">
    <source>
        <dbReference type="EMBL" id="KAJ9546976.1"/>
    </source>
</evidence>
<proteinExistence type="inferred from homology"/>
<dbReference type="EMBL" id="JARYMX010000005">
    <property type="protein sequence ID" value="KAJ9546976.1"/>
    <property type="molecule type" value="Genomic_DNA"/>
</dbReference>
<dbReference type="AlphaFoldDB" id="A0AA38T3Z2"/>
<evidence type="ECO:0000256" key="1">
    <source>
        <dbReference type="ARBA" id="ARBA00008668"/>
    </source>
</evidence>
<dbReference type="PANTHER" id="PTHR22835:SF683">
    <property type="entry name" value="OS05G0506800 PROTEIN"/>
    <property type="match status" value="1"/>
</dbReference>
<dbReference type="GO" id="GO:0016788">
    <property type="term" value="F:hydrolase activity, acting on ester bonds"/>
    <property type="evidence" value="ECO:0007669"/>
    <property type="project" value="InterPro"/>
</dbReference>
<organism evidence="4 5">
    <name type="scientific">Centaurea solstitialis</name>
    <name type="common">yellow star-thistle</name>
    <dbReference type="NCBI Taxonomy" id="347529"/>
    <lineage>
        <taxon>Eukaryota</taxon>
        <taxon>Viridiplantae</taxon>
        <taxon>Streptophyta</taxon>
        <taxon>Embryophyta</taxon>
        <taxon>Tracheophyta</taxon>
        <taxon>Spermatophyta</taxon>
        <taxon>Magnoliopsida</taxon>
        <taxon>eudicotyledons</taxon>
        <taxon>Gunneridae</taxon>
        <taxon>Pentapetalae</taxon>
        <taxon>asterids</taxon>
        <taxon>campanulids</taxon>
        <taxon>Asterales</taxon>
        <taxon>Asteraceae</taxon>
        <taxon>Carduoideae</taxon>
        <taxon>Cardueae</taxon>
        <taxon>Centaureinae</taxon>
        <taxon>Centaurea</taxon>
    </lineage>
</organism>
<gene>
    <name evidence="4" type="ORF">OSB04_019519</name>
</gene>
<keyword evidence="2" id="KW-0325">Glycoprotein</keyword>
<evidence type="ECO:0000256" key="3">
    <source>
        <dbReference type="SAM" id="SignalP"/>
    </source>
</evidence>
<feature type="chain" id="PRO_5041429600" description="GDSL esterase/lipase" evidence="3">
    <location>
        <begin position="22"/>
        <end position="161"/>
    </location>
</feature>
<dbReference type="Pfam" id="PF00657">
    <property type="entry name" value="Lipase_GDSL"/>
    <property type="match status" value="1"/>
</dbReference>
<dbReference type="InterPro" id="IPR036514">
    <property type="entry name" value="SGNH_hydro_sf"/>
</dbReference>
<keyword evidence="3" id="KW-0732">Signal</keyword>
<evidence type="ECO:0008006" key="6">
    <source>
        <dbReference type="Google" id="ProtNLM"/>
    </source>
</evidence>
<dbReference type="Gene3D" id="3.40.50.1110">
    <property type="entry name" value="SGNH hydrolase"/>
    <property type="match status" value="1"/>
</dbReference>
<comment type="similarity">
    <text evidence="1">Belongs to the 'GDSL' lipolytic enzyme family.</text>
</comment>
<dbReference type="InterPro" id="IPR001087">
    <property type="entry name" value="GDSL"/>
</dbReference>
<evidence type="ECO:0000313" key="5">
    <source>
        <dbReference type="Proteomes" id="UP001172457"/>
    </source>
</evidence>
<dbReference type="Proteomes" id="UP001172457">
    <property type="component" value="Chromosome 5"/>
</dbReference>